<feature type="region of interest" description="Disordered" evidence="3">
    <location>
        <begin position="479"/>
        <end position="512"/>
    </location>
</feature>
<dbReference type="STRING" id="112090.W4G0U6"/>
<organism evidence="5">
    <name type="scientific">Aphanomyces astaci</name>
    <name type="common">Crayfish plague agent</name>
    <dbReference type="NCBI Taxonomy" id="112090"/>
    <lineage>
        <taxon>Eukaryota</taxon>
        <taxon>Sar</taxon>
        <taxon>Stramenopiles</taxon>
        <taxon>Oomycota</taxon>
        <taxon>Saprolegniomycetes</taxon>
        <taxon>Saprolegniales</taxon>
        <taxon>Verrucalvaceae</taxon>
        <taxon>Aphanomyces</taxon>
    </lineage>
</organism>
<dbReference type="GO" id="GO:0005634">
    <property type="term" value="C:nucleus"/>
    <property type="evidence" value="ECO:0007669"/>
    <property type="project" value="UniProtKB-UniRule"/>
</dbReference>
<name>W4G0U6_APHAT</name>
<proteinExistence type="predicted"/>
<dbReference type="AlphaFoldDB" id="W4G0U6"/>
<evidence type="ECO:0000256" key="1">
    <source>
        <dbReference type="ARBA" id="ARBA00023125"/>
    </source>
</evidence>
<protein>
    <recommendedName>
        <fullName evidence="4">HMG box domain-containing protein</fullName>
    </recommendedName>
</protein>
<dbReference type="Pfam" id="PF00505">
    <property type="entry name" value="HMG_box"/>
    <property type="match status" value="6"/>
</dbReference>
<dbReference type="OrthoDB" id="1919336at2759"/>
<feature type="domain" description="HMG box" evidence="4">
    <location>
        <begin position="165"/>
        <end position="212"/>
    </location>
</feature>
<gene>
    <name evidence="5" type="ORF">H257_12245</name>
</gene>
<sequence length="657" mass="74642">MASGKSKVKMWKNAYVHFADKKRMELTKEHPSMDNATISRELGRLWKGLPADERNVWINLAAYDRARYVAECHMEATLDPSPLPGKASALSTTSITVDTSPEYDMSSFSMMSPHPQSSSQPTTTYGDPLSQFSLPLLDTTPPSLPSSSKKRKRSTSSSGSHVQLAYYYFRRTKRDSVLAANPSMLSADVNREIGRLWQALRPEQKQPWTQLAIAHAKSNQSDQSVGAANVRPKLKDPLAPKAPRSAFHFVVEARRMERPDMTYKEVTKEAAHMWRHLPDDKRAPWIKLERQDRLRYEQQIKLYKAPSYARDIVHSTDEASTKPQSAYAHFFREKRTLYPDLSFVDVTRELSRQWKRMAVDAKRPWLQKALDDKLQKKNRGAHHSISSAHPTEQQQKLSSLPSLLHPRLSRRKPRIGPTRPKSAFVHFQLHTRHSMPDVPYKEYMQTIAAMWKATPDEGKRPWQQLAKEDSERYTRECAAASETTSRSSATTTMDPSTTSGALAAHNATPGGAKSPLAARLRYGFACFVQAKKHDLLATTPHLTHNELLHEVGKLWRGLSPMERQPWRELLDTPKTQQVVDPQDPTTSTACSALEADDSTHLELMEGLWGDDASVTTSMFYEDDLSQSHHHLSLPMMEDMDGMQHHNHPHHSSEMHLQ</sequence>
<dbReference type="GeneID" id="20814241"/>
<feature type="compositionally biased region" description="Low complexity" evidence="3">
    <location>
        <begin position="479"/>
        <end position="492"/>
    </location>
</feature>
<feature type="DNA-binding region" description="HMG box" evidence="2">
    <location>
        <begin position="320"/>
        <end position="384"/>
    </location>
</feature>
<dbReference type="PANTHER" id="PTHR48112">
    <property type="entry name" value="HIGH MOBILITY GROUP PROTEIN DSP1"/>
    <property type="match status" value="1"/>
</dbReference>
<dbReference type="SUPFAM" id="SSF47095">
    <property type="entry name" value="HMG-box"/>
    <property type="match status" value="6"/>
</dbReference>
<feature type="region of interest" description="Disordered" evidence="3">
    <location>
        <begin position="104"/>
        <end position="157"/>
    </location>
</feature>
<evidence type="ECO:0000313" key="5">
    <source>
        <dbReference type="EMBL" id="ETV72911.1"/>
    </source>
</evidence>
<dbReference type="Gene3D" id="1.10.30.10">
    <property type="entry name" value="High mobility group box domain"/>
    <property type="match status" value="6"/>
</dbReference>
<keyword evidence="1 2" id="KW-0238">DNA-binding</keyword>
<evidence type="ECO:0000256" key="3">
    <source>
        <dbReference type="SAM" id="MobiDB-lite"/>
    </source>
</evidence>
<feature type="DNA-binding region" description="HMG box" evidence="2">
    <location>
        <begin position="517"/>
        <end position="585"/>
    </location>
</feature>
<dbReference type="InterPro" id="IPR009071">
    <property type="entry name" value="HMG_box_dom"/>
</dbReference>
<reference evidence="5" key="1">
    <citation type="submission" date="2013-12" db="EMBL/GenBank/DDBJ databases">
        <title>The Genome Sequence of Aphanomyces astaci APO3.</title>
        <authorList>
            <consortium name="The Broad Institute Genomics Platform"/>
            <person name="Russ C."/>
            <person name="Tyler B."/>
            <person name="van West P."/>
            <person name="Dieguez-Uribeondo J."/>
            <person name="Young S.K."/>
            <person name="Zeng Q."/>
            <person name="Gargeya S."/>
            <person name="Fitzgerald M."/>
            <person name="Abouelleil A."/>
            <person name="Alvarado L."/>
            <person name="Chapman S.B."/>
            <person name="Gainer-Dewar J."/>
            <person name="Goldberg J."/>
            <person name="Griggs A."/>
            <person name="Gujja S."/>
            <person name="Hansen M."/>
            <person name="Howarth C."/>
            <person name="Imamovic A."/>
            <person name="Ireland A."/>
            <person name="Larimer J."/>
            <person name="McCowan C."/>
            <person name="Murphy C."/>
            <person name="Pearson M."/>
            <person name="Poon T.W."/>
            <person name="Priest M."/>
            <person name="Roberts A."/>
            <person name="Saif S."/>
            <person name="Shea T."/>
            <person name="Sykes S."/>
            <person name="Wortman J."/>
            <person name="Nusbaum C."/>
            <person name="Birren B."/>
        </authorList>
    </citation>
    <scope>NUCLEOTIDE SEQUENCE [LARGE SCALE GENOMIC DNA]</scope>
    <source>
        <strain evidence="5">APO3</strain>
    </source>
</reference>
<feature type="domain" description="HMG box" evidence="4">
    <location>
        <begin position="320"/>
        <end position="384"/>
    </location>
</feature>
<dbReference type="GO" id="GO:0003677">
    <property type="term" value="F:DNA binding"/>
    <property type="evidence" value="ECO:0007669"/>
    <property type="project" value="UniProtKB-UniRule"/>
</dbReference>
<feature type="DNA-binding region" description="HMG box" evidence="2">
    <location>
        <begin position="165"/>
        <end position="212"/>
    </location>
</feature>
<feature type="domain" description="HMG box" evidence="4">
    <location>
        <begin position="240"/>
        <end position="304"/>
    </location>
</feature>
<dbReference type="InterPro" id="IPR050342">
    <property type="entry name" value="HMGB"/>
</dbReference>
<dbReference type="EMBL" id="KI913152">
    <property type="protein sequence ID" value="ETV72911.1"/>
    <property type="molecule type" value="Genomic_DNA"/>
</dbReference>
<feature type="compositionally biased region" description="Polar residues" evidence="3">
    <location>
        <begin position="384"/>
        <end position="395"/>
    </location>
</feature>
<feature type="compositionally biased region" description="Low complexity" evidence="3">
    <location>
        <begin position="105"/>
        <end position="124"/>
    </location>
</feature>
<feature type="DNA-binding region" description="HMG box" evidence="2">
    <location>
        <begin position="240"/>
        <end position="304"/>
    </location>
</feature>
<accession>W4G0U6</accession>
<dbReference type="PROSITE" id="PS50118">
    <property type="entry name" value="HMG_BOX_2"/>
    <property type="match status" value="6"/>
</dbReference>
<dbReference type="CDD" id="cd00084">
    <property type="entry name" value="HMG-box_SF"/>
    <property type="match status" value="5"/>
</dbReference>
<feature type="compositionally biased region" description="Low complexity" evidence="3">
    <location>
        <begin position="396"/>
        <end position="406"/>
    </location>
</feature>
<dbReference type="SMART" id="SM00398">
    <property type="entry name" value="HMG"/>
    <property type="match status" value="6"/>
</dbReference>
<feature type="domain" description="HMG box" evidence="4">
    <location>
        <begin position="517"/>
        <end position="585"/>
    </location>
</feature>
<feature type="region of interest" description="Disordered" evidence="3">
    <location>
        <begin position="638"/>
        <end position="657"/>
    </location>
</feature>
<feature type="domain" description="HMG box" evidence="4">
    <location>
        <begin position="8"/>
        <end position="71"/>
    </location>
</feature>
<dbReference type="RefSeq" id="XP_009837697.1">
    <property type="nucleotide sequence ID" value="XM_009839395.1"/>
</dbReference>
<dbReference type="InterPro" id="IPR036910">
    <property type="entry name" value="HMG_box_dom_sf"/>
</dbReference>
<feature type="DNA-binding region" description="HMG box" evidence="2">
    <location>
        <begin position="8"/>
        <end position="71"/>
    </location>
</feature>
<feature type="DNA-binding region" description="HMG box" evidence="2">
    <location>
        <begin position="417"/>
        <end position="481"/>
    </location>
</feature>
<feature type="compositionally biased region" description="Low complexity" evidence="3">
    <location>
        <begin position="133"/>
        <end position="147"/>
    </location>
</feature>
<dbReference type="PANTHER" id="PTHR48112:SF15">
    <property type="entry name" value="HMG BOX DOMAIN-CONTAINING PROTEIN"/>
    <property type="match status" value="1"/>
</dbReference>
<keyword evidence="2" id="KW-0539">Nucleus</keyword>
<evidence type="ECO:0000259" key="4">
    <source>
        <dbReference type="PROSITE" id="PS50118"/>
    </source>
</evidence>
<evidence type="ECO:0000256" key="2">
    <source>
        <dbReference type="PROSITE-ProRule" id="PRU00267"/>
    </source>
</evidence>
<dbReference type="VEuPathDB" id="FungiDB:H257_12245"/>
<feature type="region of interest" description="Disordered" evidence="3">
    <location>
        <begin position="374"/>
        <end position="419"/>
    </location>
</feature>
<feature type="domain" description="HMG box" evidence="4">
    <location>
        <begin position="417"/>
        <end position="481"/>
    </location>
</feature>